<evidence type="ECO:0000313" key="1">
    <source>
        <dbReference type="EMBL" id="GAH37293.1"/>
    </source>
</evidence>
<proteinExistence type="predicted"/>
<organism evidence="1">
    <name type="scientific">marine sediment metagenome</name>
    <dbReference type="NCBI Taxonomy" id="412755"/>
    <lineage>
        <taxon>unclassified sequences</taxon>
        <taxon>metagenomes</taxon>
        <taxon>ecological metagenomes</taxon>
    </lineage>
</organism>
<protein>
    <submittedName>
        <fullName evidence="1">Uncharacterized protein</fullName>
    </submittedName>
</protein>
<name>X1GWA8_9ZZZZ</name>
<gene>
    <name evidence="1" type="ORF">S03H2_13425</name>
</gene>
<feature type="non-terminal residue" evidence="1">
    <location>
        <position position="98"/>
    </location>
</feature>
<dbReference type="EMBL" id="BARU01006817">
    <property type="protein sequence ID" value="GAH37293.1"/>
    <property type="molecule type" value="Genomic_DNA"/>
</dbReference>
<accession>X1GWA8</accession>
<dbReference type="AlphaFoldDB" id="X1GWA8"/>
<reference evidence="1" key="1">
    <citation type="journal article" date="2014" name="Front. Microbiol.">
        <title>High frequency of phylogenetically diverse reductive dehalogenase-homologous genes in deep subseafloor sedimentary metagenomes.</title>
        <authorList>
            <person name="Kawai M."/>
            <person name="Futagami T."/>
            <person name="Toyoda A."/>
            <person name="Takaki Y."/>
            <person name="Nishi S."/>
            <person name="Hori S."/>
            <person name="Arai W."/>
            <person name="Tsubouchi T."/>
            <person name="Morono Y."/>
            <person name="Uchiyama I."/>
            <person name="Ito T."/>
            <person name="Fujiyama A."/>
            <person name="Inagaki F."/>
            <person name="Takami H."/>
        </authorList>
    </citation>
    <scope>NUCLEOTIDE SEQUENCE</scope>
    <source>
        <strain evidence="1">Expedition CK06-06</strain>
    </source>
</reference>
<comment type="caution">
    <text evidence="1">The sequence shown here is derived from an EMBL/GenBank/DDBJ whole genome shotgun (WGS) entry which is preliminary data.</text>
</comment>
<sequence length="98" mass="11577">MKIVRNPDLYLYHMTTEDKVDSISKDGLLRFARPRDKDIEDAMEELGLTEEDLSTIDEDELDELFAINPRYFARQHLSSTFPFHDDSVFFFKDLDDLI</sequence>